<name>A0A951PL95_9CYAN</name>
<organism evidence="9 10">
    <name type="scientific">Symplocastrum torsivum CPER-KK1</name>
    <dbReference type="NCBI Taxonomy" id="450513"/>
    <lineage>
        <taxon>Bacteria</taxon>
        <taxon>Bacillati</taxon>
        <taxon>Cyanobacteriota</taxon>
        <taxon>Cyanophyceae</taxon>
        <taxon>Oscillatoriophycideae</taxon>
        <taxon>Oscillatoriales</taxon>
        <taxon>Microcoleaceae</taxon>
        <taxon>Symplocastrum</taxon>
    </lineage>
</organism>
<feature type="compositionally biased region" description="Polar residues" evidence="6">
    <location>
        <begin position="77"/>
        <end position="95"/>
    </location>
</feature>
<evidence type="ECO:0000256" key="3">
    <source>
        <dbReference type="ARBA" id="ARBA00023237"/>
    </source>
</evidence>
<dbReference type="Pfam" id="PF00691">
    <property type="entry name" value="OmpA"/>
    <property type="match status" value="1"/>
</dbReference>
<dbReference type="InterPro" id="IPR006665">
    <property type="entry name" value="OmpA-like"/>
</dbReference>
<dbReference type="AlphaFoldDB" id="A0A951PL95"/>
<evidence type="ECO:0000256" key="2">
    <source>
        <dbReference type="ARBA" id="ARBA00023136"/>
    </source>
</evidence>
<dbReference type="Gene3D" id="3.30.1330.60">
    <property type="entry name" value="OmpA-like domain"/>
    <property type="match status" value="1"/>
</dbReference>
<accession>A0A951PL95</accession>
<evidence type="ECO:0000256" key="4">
    <source>
        <dbReference type="PROSITE-ProRule" id="PRU00473"/>
    </source>
</evidence>
<feature type="domain" description="OmpA-like" evidence="8">
    <location>
        <begin position="178"/>
        <end position="292"/>
    </location>
</feature>
<evidence type="ECO:0000256" key="1">
    <source>
        <dbReference type="ARBA" id="ARBA00004442"/>
    </source>
</evidence>
<evidence type="ECO:0000256" key="6">
    <source>
        <dbReference type="SAM" id="MobiDB-lite"/>
    </source>
</evidence>
<dbReference type="SUPFAM" id="SSF103088">
    <property type="entry name" value="OmpA-like"/>
    <property type="match status" value="1"/>
</dbReference>
<feature type="coiled-coil region" evidence="5">
    <location>
        <begin position="99"/>
        <end position="126"/>
    </location>
</feature>
<dbReference type="GO" id="GO:0009279">
    <property type="term" value="C:cell outer membrane"/>
    <property type="evidence" value="ECO:0007669"/>
    <property type="project" value="UniProtKB-SubCell"/>
</dbReference>
<reference evidence="9" key="1">
    <citation type="submission" date="2021-05" db="EMBL/GenBank/DDBJ databases">
        <authorList>
            <person name="Pietrasiak N."/>
            <person name="Ward R."/>
            <person name="Stajich J.E."/>
            <person name="Kurbessoian T."/>
        </authorList>
    </citation>
    <scope>NUCLEOTIDE SEQUENCE</scope>
    <source>
        <strain evidence="9">CPER-KK1</strain>
    </source>
</reference>
<dbReference type="PROSITE" id="PS51123">
    <property type="entry name" value="OMPA_2"/>
    <property type="match status" value="1"/>
</dbReference>
<dbReference type="CDD" id="cd07185">
    <property type="entry name" value="OmpA_C-like"/>
    <property type="match status" value="1"/>
</dbReference>
<evidence type="ECO:0000313" key="9">
    <source>
        <dbReference type="EMBL" id="MBW4545019.1"/>
    </source>
</evidence>
<evidence type="ECO:0000313" key="10">
    <source>
        <dbReference type="Proteomes" id="UP000753908"/>
    </source>
</evidence>
<evidence type="ECO:0000256" key="7">
    <source>
        <dbReference type="SAM" id="Phobius"/>
    </source>
</evidence>
<dbReference type="InterPro" id="IPR050330">
    <property type="entry name" value="Bact_OuterMem_StrucFunc"/>
</dbReference>
<keyword evidence="2 4" id="KW-0472">Membrane</keyword>
<protein>
    <submittedName>
        <fullName evidence="9">OmpA family protein</fullName>
    </submittedName>
</protein>
<evidence type="ECO:0000259" key="8">
    <source>
        <dbReference type="PROSITE" id="PS51123"/>
    </source>
</evidence>
<proteinExistence type="predicted"/>
<keyword evidence="7" id="KW-1133">Transmembrane helix</keyword>
<comment type="subcellular location">
    <subcellularLocation>
        <location evidence="1">Cell outer membrane</location>
    </subcellularLocation>
</comment>
<keyword evidence="3" id="KW-0998">Cell outer membrane</keyword>
<dbReference type="PANTHER" id="PTHR30329">
    <property type="entry name" value="STATOR ELEMENT OF FLAGELLAR MOTOR COMPLEX"/>
    <property type="match status" value="1"/>
</dbReference>
<feature type="transmembrane region" description="Helical" evidence="7">
    <location>
        <begin position="21"/>
        <end position="48"/>
    </location>
</feature>
<gene>
    <name evidence="9" type="ORF">KME25_11315</name>
</gene>
<dbReference type="Proteomes" id="UP000753908">
    <property type="component" value="Unassembled WGS sequence"/>
</dbReference>
<keyword evidence="7" id="KW-0812">Transmembrane</keyword>
<dbReference type="PANTHER" id="PTHR30329:SF21">
    <property type="entry name" value="LIPOPROTEIN YIAD-RELATED"/>
    <property type="match status" value="1"/>
</dbReference>
<keyword evidence="5" id="KW-0175">Coiled coil</keyword>
<dbReference type="InterPro" id="IPR006664">
    <property type="entry name" value="OMP_bac"/>
</dbReference>
<dbReference type="EMBL" id="JAHHIF010000012">
    <property type="protein sequence ID" value="MBW4545019.1"/>
    <property type="molecule type" value="Genomic_DNA"/>
</dbReference>
<evidence type="ECO:0000256" key="5">
    <source>
        <dbReference type="SAM" id="Coils"/>
    </source>
</evidence>
<feature type="region of interest" description="Disordered" evidence="6">
    <location>
        <begin position="76"/>
        <end position="95"/>
    </location>
</feature>
<comment type="caution">
    <text evidence="9">The sequence shown here is derived from an EMBL/GenBank/DDBJ whole genome shotgun (WGS) entry which is preliminary data.</text>
</comment>
<reference evidence="9" key="2">
    <citation type="journal article" date="2022" name="Microbiol. Resour. Announc.">
        <title>Metagenome Sequencing to Explore Phylogenomics of Terrestrial Cyanobacteria.</title>
        <authorList>
            <person name="Ward R.D."/>
            <person name="Stajich J.E."/>
            <person name="Johansen J.R."/>
            <person name="Huntemann M."/>
            <person name="Clum A."/>
            <person name="Foster B."/>
            <person name="Foster B."/>
            <person name="Roux S."/>
            <person name="Palaniappan K."/>
            <person name="Varghese N."/>
            <person name="Mukherjee S."/>
            <person name="Reddy T.B.K."/>
            <person name="Daum C."/>
            <person name="Copeland A."/>
            <person name="Chen I.A."/>
            <person name="Ivanova N.N."/>
            <person name="Kyrpides N.C."/>
            <person name="Shapiro N."/>
            <person name="Eloe-Fadrosh E.A."/>
            <person name="Pietrasiak N."/>
        </authorList>
    </citation>
    <scope>NUCLEOTIDE SEQUENCE</scope>
    <source>
        <strain evidence="9">CPER-KK1</strain>
    </source>
</reference>
<sequence>MTQSANSAAKTSPDKPSSRQPWLLVLIFRLLLLGVGGGLALILGILFANIYPNPSPEKPLLIKLLERLENKALVTAPDTSPTVEPNSSNSSLQLTPVQRQQAQAELTQLQNQFRALSNAVAALESQLGIRRSNEFLDTRLEAIALQIQDVPATSTNATSLGSVSANQIGASSVSIVQSDKLKVTLPSDLLFEESNSILRSEAGLILDKIVADLRKYPSSTIRIGAHTDSNGEAEDNRELSFRRAKAVEQYFANALDGEYRWLVVGYGATYPLVTDHTAPNQQRNRRVEIAIN</sequence>
<dbReference type="PRINTS" id="PR01021">
    <property type="entry name" value="OMPADOMAIN"/>
</dbReference>
<dbReference type="InterPro" id="IPR036737">
    <property type="entry name" value="OmpA-like_sf"/>
</dbReference>